<dbReference type="Pfam" id="PF22289">
    <property type="entry name" value="DmmA-like_C"/>
    <property type="match status" value="1"/>
</dbReference>
<sequence length="154" mass="15629">MTVNPATTSVPHWSPEPAPDPGGARRIVLAAGQAGDFALGPDGSVPEVVFAAAVTGDRFVLIGNAAQLARARADLLAAGAIPAEITEVLTGAPDLHAAQPRTVYCPHCHTGSTGSVAIGGAVSCAGCGLELVVYHHYSQRLGAFLGYCADAEER</sequence>
<gene>
    <name evidence="3" type="ORF">ACFO0B_16365</name>
</gene>
<dbReference type="EMBL" id="JBHSAX010000014">
    <property type="protein sequence ID" value="MFC3963566.1"/>
    <property type="molecule type" value="Genomic_DNA"/>
</dbReference>
<dbReference type="Proteomes" id="UP001595696">
    <property type="component" value="Unassembled WGS sequence"/>
</dbReference>
<dbReference type="NCBIfam" id="NF041259">
    <property type="entry name" value="mono_DmmA_fam"/>
    <property type="match status" value="1"/>
</dbReference>
<organism evidence="3 4">
    <name type="scientific">Nocardia jiangsuensis</name>
    <dbReference type="NCBI Taxonomy" id="1691563"/>
    <lineage>
        <taxon>Bacteria</taxon>
        <taxon>Bacillati</taxon>
        <taxon>Actinomycetota</taxon>
        <taxon>Actinomycetes</taxon>
        <taxon>Mycobacteriales</taxon>
        <taxon>Nocardiaceae</taxon>
        <taxon>Nocardia</taxon>
    </lineage>
</organism>
<dbReference type="RefSeq" id="WP_378613315.1">
    <property type="nucleotide sequence ID" value="NZ_JBHSAX010000014.1"/>
</dbReference>
<dbReference type="GO" id="GO:0004497">
    <property type="term" value="F:monooxygenase activity"/>
    <property type="evidence" value="ECO:0007669"/>
    <property type="project" value="UniProtKB-KW"/>
</dbReference>
<evidence type="ECO:0000313" key="4">
    <source>
        <dbReference type="Proteomes" id="UP001595696"/>
    </source>
</evidence>
<comment type="caution">
    <text evidence="3">The sequence shown here is derived from an EMBL/GenBank/DDBJ whole genome shotgun (WGS) entry which is preliminary data.</text>
</comment>
<keyword evidence="3" id="KW-0503">Monooxygenase</keyword>
<dbReference type="InterPro" id="IPR048037">
    <property type="entry name" value="DmmA-like_C"/>
</dbReference>
<reference evidence="4" key="1">
    <citation type="journal article" date="2019" name="Int. J. Syst. Evol. Microbiol.">
        <title>The Global Catalogue of Microorganisms (GCM) 10K type strain sequencing project: providing services to taxonomists for standard genome sequencing and annotation.</title>
        <authorList>
            <consortium name="The Broad Institute Genomics Platform"/>
            <consortium name="The Broad Institute Genome Sequencing Center for Infectious Disease"/>
            <person name="Wu L."/>
            <person name="Ma J."/>
        </authorList>
    </citation>
    <scope>NUCLEOTIDE SEQUENCE [LARGE SCALE GENOMIC DNA]</scope>
    <source>
        <strain evidence="4">CGMCC 4.7330</strain>
    </source>
</reference>
<keyword evidence="3" id="KW-0560">Oxidoreductase</keyword>
<feature type="domain" description="Dimethylamine monooxygenase subunit DmmA-like C-terminal" evidence="2">
    <location>
        <begin position="103"/>
        <end position="146"/>
    </location>
</feature>
<evidence type="ECO:0000313" key="3">
    <source>
        <dbReference type="EMBL" id="MFC3963566.1"/>
    </source>
</evidence>
<keyword evidence="4" id="KW-1185">Reference proteome</keyword>
<feature type="compositionally biased region" description="Polar residues" evidence="1">
    <location>
        <begin position="1"/>
        <end position="11"/>
    </location>
</feature>
<accession>A0ABV8DU86</accession>
<name>A0ABV8DU86_9NOCA</name>
<feature type="region of interest" description="Disordered" evidence="1">
    <location>
        <begin position="1"/>
        <end position="24"/>
    </location>
</feature>
<protein>
    <submittedName>
        <fullName evidence="3">Dimethylamine monooxygenase subunit DmmA family protein</fullName>
    </submittedName>
</protein>
<evidence type="ECO:0000259" key="2">
    <source>
        <dbReference type="Pfam" id="PF22289"/>
    </source>
</evidence>
<proteinExistence type="predicted"/>
<evidence type="ECO:0000256" key="1">
    <source>
        <dbReference type="SAM" id="MobiDB-lite"/>
    </source>
</evidence>